<keyword evidence="2" id="KW-1185">Reference proteome</keyword>
<dbReference type="Proteomes" id="UP000753802">
    <property type="component" value="Unassembled WGS sequence"/>
</dbReference>
<dbReference type="InterPro" id="IPR036388">
    <property type="entry name" value="WH-like_DNA-bd_sf"/>
</dbReference>
<organism evidence="1 2">
    <name type="scientific">Sediminibacterium roseum</name>
    <dbReference type="NCBI Taxonomy" id="1978412"/>
    <lineage>
        <taxon>Bacteria</taxon>
        <taxon>Pseudomonadati</taxon>
        <taxon>Bacteroidota</taxon>
        <taxon>Chitinophagia</taxon>
        <taxon>Chitinophagales</taxon>
        <taxon>Chitinophagaceae</taxon>
        <taxon>Sediminibacterium</taxon>
    </lineage>
</organism>
<evidence type="ECO:0000313" key="2">
    <source>
        <dbReference type="Proteomes" id="UP000753802"/>
    </source>
</evidence>
<accession>A0ABW9ZWU0</accession>
<proteinExistence type="predicted"/>
<dbReference type="RefSeq" id="WP_161817655.1">
    <property type="nucleotide sequence ID" value="NZ_JAACJS010000006.1"/>
</dbReference>
<gene>
    <name evidence="1" type="ORF">GWC95_05285</name>
</gene>
<dbReference type="Gene3D" id="1.10.10.10">
    <property type="entry name" value="Winged helix-like DNA-binding domain superfamily/Winged helix DNA-binding domain"/>
    <property type="match status" value="1"/>
</dbReference>
<protein>
    <submittedName>
        <fullName evidence="1">Helix-turn-helix domain-containing protein</fullName>
    </submittedName>
</protein>
<dbReference type="EMBL" id="JAACJS010000006">
    <property type="protein sequence ID" value="NCI49326.1"/>
    <property type="molecule type" value="Genomic_DNA"/>
</dbReference>
<dbReference type="SUPFAM" id="SSF46955">
    <property type="entry name" value="Putative DNA-binding domain"/>
    <property type="match status" value="1"/>
</dbReference>
<sequence length="94" mass="10682">MSSIVVLEESELRKLVKESMAEVLNSGQSRTAENGLSSVEEPLLSRQQMAAELNISLVTLTDWMKKGLPYLRMNGRVYFRRSEVIASMRHNVLK</sequence>
<reference evidence="1 2" key="1">
    <citation type="submission" date="2020-01" db="EMBL/GenBank/DDBJ databases">
        <title>Genome analysis.</title>
        <authorList>
            <person name="Wu S."/>
            <person name="Wang G."/>
        </authorList>
    </citation>
    <scope>NUCLEOTIDE SEQUENCE [LARGE SCALE GENOMIC DNA]</scope>
    <source>
        <strain evidence="1 2">SYL130</strain>
    </source>
</reference>
<dbReference type="InterPro" id="IPR009061">
    <property type="entry name" value="DNA-bd_dom_put_sf"/>
</dbReference>
<evidence type="ECO:0000313" key="1">
    <source>
        <dbReference type="EMBL" id="NCI49326.1"/>
    </source>
</evidence>
<comment type="caution">
    <text evidence="1">The sequence shown here is derived from an EMBL/GenBank/DDBJ whole genome shotgun (WGS) entry which is preliminary data.</text>
</comment>
<name>A0ABW9ZWU0_9BACT</name>